<sequence length="555" mass="58479">MTGIPLQGQDSLSKDPLSNDRNSTPGTGFPLQGSLLQVSPLQGQNPLSRGWIPSAGLPSPGTGTPLQGQDSHSRDRIPSSGQDHLSRNGIPSPGFPSPETESPLQGMDPLSRDGIPFPRAGFPLQGSPLQGQHLLFRHSIPSPGNSCPRAARAAPSAPHTGWEGWECSGAGIQQSTWSCCCSGPPAAPKAPPESRFGLRSAQNPSPAQRVELGWAPQGYSPAGSGWRPCSLPSPAGSAAWRNCAPSSAAGLRNFSPLLAVGLRNCAPSPAARWRNSAGWRNCAPSSAAGWRNCAPSSAAGWRNCAPPSAARWRNCAPSPAAGLRNCAPPSAAGWRNFSPSPAAGWRICAPPSAAVSRRRHSWAFKNHPRSFPENNWEWGNLCTASSCWWLPPQTQPKGKTPLQAPSQLWAAQGNGSQLNSSSGQPRGMDPSSGYPRGWILAQGMDPSPWVGSQLNSALGIPGDGSQPRGKGVKGRSEFPPISTSKLGTPAAARAVCCPQHSFPQLSSHLQTSSSSFAGESPTTFHPCKSRVPRAPQPTQQEKHRKQSTSRNRNDN</sequence>
<proteinExistence type="predicted"/>
<evidence type="ECO:0000313" key="3">
    <source>
        <dbReference type="Proteomes" id="UP000694408"/>
    </source>
</evidence>
<feature type="compositionally biased region" description="Polar residues" evidence="1">
    <location>
        <begin position="34"/>
        <end position="47"/>
    </location>
</feature>
<feature type="compositionally biased region" description="Polar residues" evidence="1">
    <location>
        <begin position="61"/>
        <end position="70"/>
    </location>
</feature>
<feature type="compositionally biased region" description="Low complexity" evidence="1">
    <location>
        <begin position="504"/>
        <end position="515"/>
    </location>
</feature>
<reference evidence="2" key="1">
    <citation type="submission" date="2025-08" db="UniProtKB">
        <authorList>
            <consortium name="Ensembl"/>
        </authorList>
    </citation>
    <scope>IDENTIFICATION</scope>
</reference>
<feature type="region of interest" description="Disordered" evidence="1">
    <location>
        <begin position="1"/>
        <end position="128"/>
    </location>
</feature>
<protein>
    <submittedName>
        <fullName evidence="2">Uncharacterized protein</fullName>
    </submittedName>
</protein>
<reference evidence="2" key="2">
    <citation type="submission" date="2025-09" db="UniProtKB">
        <authorList>
            <consortium name="Ensembl"/>
        </authorList>
    </citation>
    <scope>IDENTIFICATION</scope>
</reference>
<evidence type="ECO:0000256" key="1">
    <source>
        <dbReference type="SAM" id="MobiDB-lite"/>
    </source>
</evidence>
<feature type="compositionally biased region" description="Low complexity" evidence="1">
    <location>
        <begin position="412"/>
        <end position="424"/>
    </location>
</feature>
<evidence type="ECO:0000313" key="2">
    <source>
        <dbReference type="Ensembl" id="ENSJHYP00000022707.1"/>
    </source>
</evidence>
<dbReference type="Proteomes" id="UP000694408">
    <property type="component" value="Unplaced"/>
</dbReference>
<dbReference type="AlphaFoldDB" id="A0A8C5JNU7"/>
<feature type="region of interest" description="Disordered" evidence="1">
    <location>
        <begin position="455"/>
        <end position="487"/>
    </location>
</feature>
<accession>A0A8C5JNU7</accession>
<organism evidence="2 3">
    <name type="scientific">Junco hyemalis</name>
    <name type="common">Dark-eyed junco</name>
    <dbReference type="NCBI Taxonomy" id="40217"/>
    <lineage>
        <taxon>Eukaryota</taxon>
        <taxon>Metazoa</taxon>
        <taxon>Chordata</taxon>
        <taxon>Craniata</taxon>
        <taxon>Vertebrata</taxon>
        <taxon>Euteleostomi</taxon>
        <taxon>Archelosauria</taxon>
        <taxon>Archosauria</taxon>
        <taxon>Dinosauria</taxon>
        <taxon>Saurischia</taxon>
        <taxon>Theropoda</taxon>
        <taxon>Coelurosauria</taxon>
        <taxon>Aves</taxon>
        <taxon>Neognathae</taxon>
        <taxon>Neoaves</taxon>
        <taxon>Telluraves</taxon>
        <taxon>Australaves</taxon>
        <taxon>Passeriformes</taxon>
        <taxon>Passerellidae</taxon>
        <taxon>Junco</taxon>
    </lineage>
</organism>
<name>A0A8C5JNU7_JUNHY</name>
<feature type="region of interest" description="Disordered" evidence="1">
    <location>
        <begin position="504"/>
        <end position="555"/>
    </location>
</feature>
<dbReference type="Ensembl" id="ENSJHYT00000027388.1">
    <property type="protein sequence ID" value="ENSJHYP00000022707.1"/>
    <property type="gene ID" value="ENSJHYG00000017130.1"/>
</dbReference>
<feature type="region of interest" description="Disordered" evidence="1">
    <location>
        <begin position="412"/>
        <end position="433"/>
    </location>
</feature>
<keyword evidence="3" id="KW-1185">Reference proteome</keyword>